<accession>A0ABQ5RSK5</accession>
<dbReference type="Proteomes" id="UP001165090">
    <property type="component" value="Unassembled WGS sequence"/>
</dbReference>
<feature type="compositionally biased region" description="Low complexity" evidence="1">
    <location>
        <begin position="502"/>
        <end position="514"/>
    </location>
</feature>
<dbReference type="EMBL" id="BSDZ01000008">
    <property type="protein sequence ID" value="GLI60434.1"/>
    <property type="molecule type" value="Genomic_DNA"/>
</dbReference>
<evidence type="ECO:0000313" key="3">
    <source>
        <dbReference type="Proteomes" id="UP001165090"/>
    </source>
</evidence>
<keyword evidence="3" id="KW-1185">Reference proteome</keyword>
<proteinExistence type="predicted"/>
<feature type="compositionally biased region" description="Basic and acidic residues" evidence="1">
    <location>
        <begin position="362"/>
        <end position="371"/>
    </location>
</feature>
<organism evidence="2 3">
    <name type="scientific">Volvox africanus</name>
    <dbReference type="NCBI Taxonomy" id="51714"/>
    <lineage>
        <taxon>Eukaryota</taxon>
        <taxon>Viridiplantae</taxon>
        <taxon>Chlorophyta</taxon>
        <taxon>core chlorophytes</taxon>
        <taxon>Chlorophyceae</taxon>
        <taxon>CS clade</taxon>
        <taxon>Chlamydomonadales</taxon>
        <taxon>Volvocaceae</taxon>
        <taxon>Volvox</taxon>
    </lineage>
</organism>
<feature type="region of interest" description="Disordered" evidence="1">
    <location>
        <begin position="1"/>
        <end position="25"/>
    </location>
</feature>
<feature type="compositionally biased region" description="Acidic residues" evidence="1">
    <location>
        <begin position="682"/>
        <end position="694"/>
    </location>
</feature>
<dbReference type="InterPro" id="IPR011993">
    <property type="entry name" value="PH-like_dom_sf"/>
</dbReference>
<dbReference type="Gene3D" id="2.30.29.30">
    <property type="entry name" value="Pleckstrin-homology domain (PH domain)/Phosphotyrosine-binding domain (PTB)"/>
    <property type="match status" value="1"/>
</dbReference>
<gene>
    <name evidence="2" type="ORF">VaNZ11_002587</name>
</gene>
<evidence type="ECO:0000313" key="2">
    <source>
        <dbReference type="EMBL" id="GLI60434.1"/>
    </source>
</evidence>
<evidence type="ECO:0008006" key="4">
    <source>
        <dbReference type="Google" id="ProtNLM"/>
    </source>
</evidence>
<comment type="caution">
    <text evidence="2">The sequence shown here is derived from an EMBL/GenBank/DDBJ whole genome shotgun (WGS) entry which is preliminary data.</text>
</comment>
<name>A0ABQ5RSK5_9CHLO</name>
<protein>
    <recommendedName>
        <fullName evidence="4">RanBD1 domain-containing protein</fullName>
    </recommendedName>
</protein>
<feature type="compositionally biased region" description="Basic and acidic residues" evidence="1">
    <location>
        <begin position="15"/>
        <end position="25"/>
    </location>
</feature>
<evidence type="ECO:0000256" key="1">
    <source>
        <dbReference type="SAM" id="MobiDB-lite"/>
    </source>
</evidence>
<reference evidence="2 3" key="1">
    <citation type="journal article" date="2023" name="IScience">
        <title>Expanded male sex-determining region conserved during the evolution of homothallism in the green alga Volvox.</title>
        <authorList>
            <person name="Yamamoto K."/>
            <person name="Matsuzaki R."/>
            <person name="Mahakham W."/>
            <person name="Heman W."/>
            <person name="Sekimoto H."/>
            <person name="Kawachi M."/>
            <person name="Minakuchi Y."/>
            <person name="Toyoda A."/>
            <person name="Nozaki H."/>
        </authorList>
    </citation>
    <scope>NUCLEOTIDE SEQUENCE [LARGE SCALE GENOMIC DNA]</scope>
    <source>
        <strain evidence="2 3">NIES-4468</strain>
    </source>
</reference>
<feature type="region of interest" description="Disordered" evidence="1">
    <location>
        <begin position="348"/>
        <end position="371"/>
    </location>
</feature>
<sequence length="828" mass="82538">MAPKRRASSEALPASKERRSGSEPREGLAVTLTSLNEQFASWVAFNKDSSVHLLWIDGVRDYVHHATKILGECKTFLPPENVSALQQAVSDSTIPGWRCDHPSIKTKAEGAGKEDRAMGFVRRVGALNRQFAKWVTTSKETSLRMWWLEAARDYLKHANKLLTEFSDVFSEEPDSKAVFGAVKVAASKPSDPEMEGRAPSFSSLPGTRPVGFGAFGTPGPNAGSGFAGLFGASQPATTGKGTAPATGFLAPGAASASTTVASNTFIFGGTPTAGVSSGTAAGASAAVTPNAYSGGFGGFGVTMPSSSAPAAAQAAVSTKDAPASATVATNFIFPPIVATAVPSRDATARAADEGTAGSKKGTAGDKSERADTAAGSKAFGFSLPGPTTSAPVLIKADTAGDDEVTAAQPLKAFTAANFAASPTTSAAAKDATASAAERGTVRDIKGLVDDRLVAAGAETAAAATGSPAAAAAAAAGGPSNTSVTAAASSGLPNFGALQKTESTAAPGAATGEPAHPITASFGVGSTDHTRVPASQLFIFGAPSTASSGAAAVTSATPATTSGFIFGAAPAQTAAASSASAGAANLAGAVFGSGAVLGGSAAPPFGAAVKDTAGVGAGTTTIGSATTAAAAFGSAASSNAPLGSFFGAAAPAGGSGTAPAIGGFSAASFGVNPNSAAAAAAAEEADDNEPEPEPDEYAKEPGGIKPDETVDVLFREKARLQVPLKGPDGKLSGWQSLGVGTLSIRMAKGDKSKPFIALYMDNGACLYRAYLYKTMKLVVSDKQKSVAFSAVWGLKDAVPAMNPALFQLKAGKNREFEKVVLKLQEEMPE</sequence>
<feature type="region of interest" description="Disordered" evidence="1">
    <location>
        <begin position="502"/>
        <end position="525"/>
    </location>
</feature>
<feature type="region of interest" description="Disordered" evidence="1">
    <location>
        <begin position="677"/>
        <end position="704"/>
    </location>
</feature>